<gene>
    <name evidence="3" type="ORF">Cni_G25996</name>
</gene>
<keyword evidence="1" id="KW-0175">Coiled coil</keyword>
<organism evidence="3 4">
    <name type="scientific">Canna indica</name>
    <name type="common">Indian-shot</name>
    <dbReference type="NCBI Taxonomy" id="4628"/>
    <lineage>
        <taxon>Eukaryota</taxon>
        <taxon>Viridiplantae</taxon>
        <taxon>Streptophyta</taxon>
        <taxon>Embryophyta</taxon>
        <taxon>Tracheophyta</taxon>
        <taxon>Spermatophyta</taxon>
        <taxon>Magnoliopsida</taxon>
        <taxon>Liliopsida</taxon>
        <taxon>Zingiberales</taxon>
        <taxon>Cannaceae</taxon>
        <taxon>Canna</taxon>
    </lineage>
</organism>
<evidence type="ECO:0000256" key="2">
    <source>
        <dbReference type="SAM" id="MobiDB-lite"/>
    </source>
</evidence>
<dbReference type="Proteomes" id="UP001327560">
    <property type="component" value="Chromosome 8"/>
</dbReference>
<reference evidence="3 4" key="1">
    <citation type="submission" date="2023-10" db="EMBL/GenBank/DDBJ databases">
        <title>Chromosome-scale genome assembly provides insights into flower coloration mechanisms of Canna indica.</title>
        <authorList>
            <person name="Li C."/>
        </authorList>
    </citation>
    <scope>NUCLEOTIDE SEQUENCE [LARGE SCALE GENOMIC DNA]</scope>
    <source>
        <tissue evidence="3">Flower</tissue>
    </source>
</reference>
<proteinExistence type="predicted"/>
<dbReference type="PANTHER" id="PTHR34285:SF3">
    <property type="entry name" value="OS08G0510800 PROTEIN"/>
    <property type="match status" value="1"/>
</dbReference>
<evidence type="ECO:0000313" key="4">
    <source>
        <dbReference type="Proteomes" id="UP001327560"/>
    </source>
</evidence>
<feature type="coiled-coil region" evidence="1">
    <location>
        <begin position="258"/>
        <end position="292"/>
    </location>
</feature>
<dbReference type="EMBL" id="CP136897">
    <property type="protein sequence ID" value="WOL17207.1"/>
    <property type="molecule type" value="Genomic_DNA"/>
</dbReference>
<dbReference type="PANTHER" id="PTHR34285">
    <property type="entry name" value="OS08G0510800 PROTEIN"/>
    <property type="match status" value="1"/>
</dbReference>
<sequence length="338" mass="36253">MKASIKFREDRPPLVRAKIPIGVLGLPFLSGVAASAGDDPRELRLDLATAFHAGPSLRLSYRPNDSRNPFSLVLKTGVGALGSPAGGSPLAMSAEFGLLGGRPTFSLLLKPRFGDFTLKKSVDPAATSQALEVKVAHVGDTHAVDPPIMEFGTDKGVHAGRKLNGFPIDISTLATGSRSGIEGLLSGFEVTARSVFQLPKRTAVQFKWGLRVPPELRTAIDDPTVPISVSKIPLLVMNKISIERMMDDQISKETKPVATEASDACTLLKREVETLKTESGLLRRAVEELNAEVGRRKATAAAAPLSLKRDNRSDSKSTRNLGKSESLNEELMKPPVMS</sequence>
<feature type="compositionally biased region" description="Basic and acidic residues" evidence="2">
    <location>
        <begin position="307"/>
        <end position="317"/>
    </location>
</feature>
<accession>A0AAQ3L5B2</accession>
<evidence type="ECO:0000313" key="3">
    <source>
        <dbReference type="EMBL" id="WOL17207.1"/>
    </source>
</evidence>
<evidence type="ECO:0000256" key="1">
    <source>
        <dbReference type="SAM" id="Coils"/>
    </source>
</evidence>
<name>A0AAQ3L5B2_9LILI</name>
<keyword evidence="4" id="KW-1185">Reference proteome</keyword>
<protein>
    <submittedName>
        <fullName evidence="3">Uncharacterized protein</fullName>
    </submittedName>
</protein>
<dbReference type="AlphaFoldDB" id="A0AAQ3L5B2"/>
<feature type="region of interest" description="Disordered" evidence="2">
    <location>
        <begin position="296"/>
        <end position="338"/>
    </location>
</feature>